<dbReference type="Proteomes" id="UP000182692">
    <property type="component" value="Unassembled WGS sequence"/>
</dbReference>
<accession>A0A1I5KQC0</accession>
<dbReference type="AlphaFoldDB" id="A0A1I5KQC0"/>
<organism evidence="2 3">
    <name type="scientific">Enterovibrio norvegicus DSM 15893</name>
    <dbReference type="NCBI Taxonomy" id="1121869"/>
    <lineage>
        <taxon>Bacteria</taxon>
        <taxon>Pseudomonadati</taxon>
        <taxon>Pseudomonadota</taxon>
        <taxon>Gammaproteobacteria</taxon>
        <taxon>Vibrionales</taxon>
        <taxon>Vibrionaceae</taxon>
        <taxon>Enterovibrio</taxon>
    </lineage>
</organism>
<dbReference type="EMBL" id="FOWR01000004">
    <property type="protein sequence ID" value="SFO86886.1"/>
    <property type="molecule type" value="Genomic_DNA"/>
</dbReference>
<keyword evidence="1" id="KW-0812">Transmembrane</keyword>
<evidence type="ECO:0000313" key="3">
    <source>
        <dbReference type="Proteomes" id="UP000182692"/>
    </source>
</evidence>
<dbReference type="STRING" id="1121869.SAMN03084138_00694"/>
<evidence type="ECO:0000313" key="2">
    <source>
        <dbReference type="EMBL" id="SFO86886.1"/>
    </source>
</evidence>
<dbReference type="InterPro" id="IPR007047">
    <property type="entry name" value="Flp_Fap"/>
</dbReference>
<gene>
    <name evidence="2" type="ORF">SAMN03084138_00694</name>
</gene>
<keyword evidence="1" id="KW-0472">Membrane</keyword>
<feature type="transmembrane region" description="Helical" evidence="1">
    <location>
        <begin position="28"/>
        <end position="46"/>
    </location>
</feature>
<name>A0A1I5KQC0_9GAMM</name>
<evidence type="ECO:0000256" key="1">
    <source>
        <dbReference type="SAM" id="Phobius"/>
    </source>
</evidence>
<protein>
    <submittedName>
        <fullName evidence="2">Pilus assembly protein Flp/PilA</fullName>
    </submittedName>
</protein>
<sequence length="72" mass="7856">MSIFYKAKSFFYEQHLKAYLKDERGVTAIEYAVIGVAISSIMLLVFDDTGTFSAALKAAIDKITANLTAATT</sequence>
<dbReference type="GeneID" id="35872688"/>
<dbReference type="RefSeq" id="WP_017011007.1">
    <property type="nucleotide sequence ID" value="NZ_FOWR01000004.1"/>
</dbReference>
<keyword evidence="1" id="KW-1133">Transmembrane helix</keyword>
<dbReference type="Pfam" id="PF04964">
    <property type="entry name" value="Flp_Fap"/>
    <property type="match status" value="1"/>
</dbReference>
<proteinExistence type="predicted"/>
<dbReference type="OrthoDB" id="5690605at2"/>
<reference evidence="2 3" key="1">
    <citation type="submission" date="2016-10" db="EMBL/GenBank/DDBJ databases">
        <authorList>
            <person name="de Groot N.N."/>
        </authorList>
    </citation>
    <scope>NUCLEOTIDE SEQUENCE [LARGE SCALE GENOMIC DNA]</scope>
    <source>
        <strain evidence="2 3">DSM 15893</strain>
    </source>
</reference>